<accession>A0A0K3CLD6</accession>
<sequence length="288" mass="33059">MSASNLERLHIIDCQVHYSLTTRGCFPSLRVLDLLLHNAEEEDQIKALLKPACIPRLRHLGLTIPLIPVVTAAHQPEEWQALQSLQLRTDFNAFPDPWHLKFPSLPPSWRHIPHLLSLEFFDLDTFKETIEGHMFETAHFRFTSWPVLQPWQARSASEIDETFKNVMSDPCQTEEDLVYDAEAMLPPEGGPSPQELVNSARDEMLQSIADAGIVARWFSFSCQMQDCHLDMRTPEEWEDYIEVDWDAYLTWAVDSFKLATAGVEDRTQIHSHFCACPPLYSRLKNGDG</sequence>
<name>A0A0K3CLD6_RHOTO</name>
<proteinExistence type="predicted"/>
<dbReference type="AlphaFoldDB" id="A0A0K3CLD6"/>
<dbReference type="InterPro" id="IPR038071">
    <property type="entry name" value="UROD/MetE-like_sf"/>
</dbReference>
<dbReference type="Proteomes" id="UP000199069">
    <property type="component" value="Unassembled WGS sequence"/>
</dbReference>
<evidence type="ECO:0000313" key="3">
    <source>
        <dbReference type="Proteomes" id="UP000199069"/>
    </source>
</evidence>
<organism evidence="2 3">
    <name type="scientific">Rhodotorula toruloides</name>
    <name type="common">Yeast</name>
    <name type="synonym">Rhodosporidium toruloides</name>
    <dbReference type="NCBI Taxonomy" id="5286"/>
    <lineage>
        <taxon>Eukaryota</taxon>
        <taxon>Fungi</taxon>
        <taxon>Dikarya</taxon>
        <taxon>Basidiomycota</taxon>
        <taxon>Pucciniomycotina</taxon>
        <taxon>Microbotryomycetes</taxon>
        <taxon>Sporidiobolales</taxon>
        <taxon>Sporidiobolaceae</taxon>
        <taxon>Rhodotorula</taxon>
    </lineage>
</organism>
<feature type="domain" description="Cobalamin-independent methionine synthase MetE C-terminal/archaeal" evidence="1">
    <location>
        <begin position="243"/>
        <end position="276"/>
    </location>
</feature>
<evidence type="ECO:0000259" key="1">
    <source>
        <dbReference type="Pfam" id="PF01717"/>
    </source>
</evidence>
<dbReference type="Pfam" id="PF01717">
    <property type="entry name" value="Meth_synt_2"/>
    <property type="match status" value="1"/>
</dbReference>
<dbReference type="GO" id="GO:0008270">
    <property type="term" value="F:zinc ion binding"/>
    <property type="evidence" value="ECO:0007669"/>
    <property type="project" value="InterPro"/>
</dbReference>
<reference evidence="2 3" key="1">
    <citation type="submission" date="2015-07" db="EMBL/GenBank/DDBJ databases">
        <authorList>
            <person name="Cajimat M.N.B."/>
            <person name="Milazzo M.L."/>
            <person name="Fulhorst C.F."/>
        </authorList>
    </citation>
    <scope>NUCLEOTIDE SEQUENCE [LARGE SCALE GENOMIC DNA]</scope>
    <source>
        <strain evidence="2">Single colony</strain>
    </source>
</reference>
<dbReference type="STRING" id="5286.A0A0K3CLD6"/>
<dbReference type="GO" id="GO:0003871">
    <property type="term" value="F:5-methyltetrahydropteroyltriglutamate-homocysteine S-methyltransferase activity"/>
    <property type="evidence" value="ECO:0007669"/>
    <property type="project" value="InterPro"/>
</dbReference>
<dbReference type="Gene3D" id="3.20.20.210">
    <property type="match status" value="1"/>
</dbReference>
<keyword evidence="3" id="KW-1185">Reference proteome</keyword>
<gene>
    <name evidence="2" type="primary">FGENESH: predicted gene_11.120</name>
    <name evidence="2" type="ORF">BN2166_0056240</name>
</gene>
<dbReference type="EMBL" id="CWKI01000011">
    <property type="protein sequence ID" value="CTR09763.1"/>
    <property type="molecule type" value="Genomic_DNA"/>
</dbReference>
<dbReference type="GO" id="GO:0009086">
    <property type="term" value="P:methionine biosynthetic process"/>
    <property type="evidence" value="ECO:0007669"/>
    <property type="project" value="InterPro"/>
</dbReference>
<dbReference type="InterPro" id="IPR002629">
    <property type="entry name" value="Met_Synth_C/arc"/>
</dbReference>
<protein>
    <submittedName>
        <fullName evidence="2">FGENESH: predicted gene_11.120 protein</fullName>
    </submittedName>
</protein>
<evidence type="ECO:0000313" key="2">
    <source>
        <dbReference type="EMBL" id="CTR09763.1"/>
    </source>
</evidence>